<name>A0A6C0D1D0_9ZZZZ</name>
<dbReference type="AlphaFoldDB" id="A0A6C0D1D0"/>
<protein>
    <submittedName>
        <fullName evidence="1">Uncharacterized protein</fullName>
    </submittedName>
</protein>
<accession>A0A6C0D1D0</accession>
<proteinExistence type="predicted"/>
<evidence type="ECO:0000313" key="1">
    <source>
        <dbReference type="EMBL" id="QHT10361.1"/>
    </source>
</evidence>
<reference evidence="1" key="1">
    <citation type="journal article" date="2020" name="Nature">
        <title>Giant virus diversity and host interactions through global metagenomics.</title>
        <authorList>
            <person name="Schulz F."/>
            <person name="Roux S."/>
            <person name="Paez-Espino D."/>
            <person name="Jungbluth S."/>
            <person name="Walsh D.A."/>
            <person name="Denef V.J."/>
            <person name="McMahon K.D."/>
            <person name="Konstantinidis K.T."/>
            <person name="Eloe-Fadrosh E.A."/>
            <person name="Kyrpides N.C."/>
            <person name="Woyke T."/>
        </authorList>
    </citation>
    <scope>NUCLEOTIDE SEQUENCE</scope>
    <source>
        <strain evidence="1">GVMAG-M-3300023174-107</strain>
    </source>
</reference>
<sequence>MLSIAEYNPFFIKKTFDLPEYKPKHKKKVIVDRDDMFCELFNKIHNHDIAHIDYVFNEKQEKIKIAMEIHKLKLKPKMKDEVELNLIYGTKIDLKTLNVLCMFYKINLLYVKDNIYIKMFYNDTNGMNDIIYMNKIIQQTPIDVSSKYEVNLEKPLRCASYYKIDELRQISTQLHLPTENIKKQQLYDSIHNILDKMII</sequence>
<organism evidence="1">
    <name type="scientific">viral metagenome</name>
    <dbReference type="NCBI Taxonomy" id="1070528"/>
    <lineage>
        <taxon>unclassified sequences</taxon>
        <taxon>metagenomes</taxon>
        <taxon>organismal metagenomes</taxon>
    </lineage>
</organism>
<dbReference type="EMBL" id="MN739520">
    <property type="protein sequence ID" value="QHT10361.1"/>
    <property type="molecule type" value="Genomic_DNA"/>
</dbReference>